<evidence type="ECO:0000256" key="2">
    <source>
        <dbReference type="SAM" id="Phobius"/>
    </source>
</evidence>
<evidence type="ECO:0000313" key="3">
    <source>
        <dbReference type="EMBL" id="UYP45926.1"/>
    </source>
</evidence>
<protein>
    <recommendedName>
        <fullName evidence="5">PrgI family protein</fullName>
    </recommendedName>
</protein>
<sequence length="106" mass="12275">MSTKTISKPTETPEVDVKEESEKNDKILSDAEIEQKVFQYGALISIALWAYIFIKGGNAVYFIIPAICISLTVLVLFVRYRKRKAHMSWVGESFREYKTEQFSHHE</sequence>
<name>A0ABY6HQY8_9ARCH</name>
<feature type="compositionally biased region" description="Polar residues" evidence="1">
    <location>
        <begin position="1"/>
        <end position="10"/>
    </location>
</feature>
<keyword evidence="2" id="KW-0472">Membrane</keyword>
<dbReference type="Proteomes" id="UP001208689">
    <property type="component" value="Chromosome"/>
</dbReference>
<keyword evidence="2" id="KW-0812">Transmembrane</keyword>
<feature type="region of interest" description="Disordered" evidence="1">
    <location>
        <begin position="1"/>
        <end position="23"/>
    </location>
</feature>
<feature type="transmembrane region" description="Helical" evidence="2">
    <location>
        <begin position="37"/>
        <end position="54"/>
    </location>
</feature>
<dbReference type="EMBL" id="CP104013">
    <property type="protein sequence ID" value="UYP45926.1"/>
    <property type="molecule type" value="Genomic_DNA"/>
</dbReference>
<gene>
    <name evidence="3" type="ORF">NEF87_002211</name>
</gene>
<keyword evidence="4" id="KW-1185">Reference proteome</keyword>
<evidence type="ECO:0008006" key="5">
    <source>
        <dbReference type="Google" id="ProtNLM"/>
    </source>
</evidence>
<keyword evidence="2" id="KW-1133">Transmembrane helix</keyword>
<feature type="transmembrane region" description="Helical" evidence="2">
    <location>
        <begin position="60"/>
        <end position="78"/>
    </location>
</feature>
<accession>A0ABY6HQY8</accession>
<organism evidence="3 4">
    <name type="scientific">Candidatus Lokiarchaeum ossiferum</name>
    <dbReference type="NCBI Taxonomy" id="2951803"/>
    <lineage>
        <taxon>Archaea</taxon>
        <taxon>Promethearchaeati</taxon>
        <taxon>Promethearchaeota</taxon>
        <taxon>Promethearchaeia</taxon>
        <taxon>Promethearchaeales</taxon>
        <taxon>Promethearchaeaceae</taxon>
        <taxon>Candidatus Lokiarchaeum</taxon>
    </lineage>
</organism>
<evidence type="ECO:0000313" key="4">
    <source>
        <dbReference type="Proteomes" id="UP001208689"/>
    </source>
</evidence>
<reference evidence="3" key="1">
    <citation type="submission" date="2022-09" db="EMBL/GenBank/DDBJ databases">
        <title>Actin cytoskeleton and complex cell architecture in an #Asgard archaeon.</title>
        <authorList>
            <person name="Ponce Toledo R.I."/>
            <person name="Schleper C."/>
            <person name="Rodrigues Oliveira T."/>
            <person name="Wollweber F."/>
            <person name="Xu J."/>
            <person name="Rittmann S."/>
            <person name="Klingl A."/>
            <person name="Pilhofer M."/>
        </authorList>
    </citation>
    <scope>NUCLEOTIDE SEQUENCE</scope>
    <source>
        <strain evidence="3">B-35</strain>
    </source>
</reference>
<evidence type="ECO:0000256" key="1">
    <source>
        <dbReference type="SAM" id="MobiDB-lite"/>
    </source>
</evidence>
<proteinExistence type="predicted"/>